<dbReference type="AlphaFoldDB" id="A0A6D2KJZ3"/>
<evidence type="ECO:0000313" key="4">
    <source>
        <dbReference type="EMBL" id="CAA7054809.1"/>
    </source>
</evidence>
<dbReference type="NCBIfam" id="TIGR00756">
    <property type="entry name" value="PPR"/>
    <property type="match status" value="1"/>
</dbReference>
<organism evidence="4 5">
    <name type="scientific">Microthlaspi erraticum</name>
    <dbReference type="NCBI Taxonomy" id="1685480"/>
    <lineage>
        <taxon>Eukaryota</taxon>
        <taxon>Viridiplantae</taxon>
        <taxon>Streptophyta</taxon>
        <taxon>Embryophyta</taxon>
        <taxon>Tracheophyta</taxon>
        <taxon>Spermatophyta</taxon>
        <taxon>Magnoliopsida</taxon>
        <taxon>eudicotyledons</taxon>
        <taxon>Gunneridae</taxon>
        <taxon>Pentapetalae</taxon>
        <taxon>rosids</taxon>
        <taxon>malvids</taxon>
        <taxon>Brassicales</taxon>
        <taxon>Brassicaceae</taxon>
        <taxon>Coluteocarpeae</taxon>
        <taxon>Microthlaspi</taxon>
    </lineage>
</organism>
<dbReference type="InterPro" id="IPR002885">
    <property type="entry name" value="PPR_rpt"/>
</dbReference>
<dbReference type="Pfam" id="PF13041">
    <property type="entry name" value="PPR_2"/>
    <property type="match status" value="1"/>
</dbReference>
<evidence type="ECO:0008006" key="6">
    <source>
        <dbReference type="Google" id="ProtNLM"/>
    </source>
</evidence>
<dbReference type="Proteomes" id="UP000467841">
    <property type="component" value="Unassembled WGS sequence"/>
</dbReference>
<dbReference type="Gene3D" id="1.25.40.10">
    <property type="entry name" value="Tetratricopeptide repeat domain"/>
    <property type="match status" value="1"/>
</dbReference>
<dbReference type="OrthoDB" id="185373at2759"/>
<feature type="repeat" description="PPR" evidence="3">
    <location>
        <begin position="10"/>
        <end position="44"/>
    </location>
</feature>
<keyword evidence="2" id="KW-0677">Repeat</keyword>
<dbReference type="Pfam" id="PF01535">
    <property type="entry name" value="PPR"/>
    <property type="match status" value="1"/>
</dbReference>
<accession>A0A6D2KJZ3</accession>
<dbReference type="InterPro" id="IPR011990">
    <property type="entry name" value="TPR-like_helical_dom_sf"/>
</dbReference>
<comment type="caution">
    <text evidence="4">The sequence shown here is derived from an EMBL/GenBank/DDBJ whole genome shotgun (WGS) entry which is preliminary data.</text>
</comment>
<reference evidence="4" key="1">
    <citation type="submission" date="2020-01" db="EMBL/GenBank/DDBJ databases">
        <authorList>
            <person name="Mishra B."/>
        </authorList>
    </citation>
    <scope>NUCLEOTIDE SEQUENCE [LARGE SCALE GENOMIC DNA]</scope>
</reference>
<dbReference type="PANTHER" id="PTHR47936:SF1">
    <property type="entry name" value="PENTATRICOPEPTIDE REPEAT-CONTAINING PROTEIN GUN1, CHLOROPLASTIC"/>
    <property type="match status" value="1"/>
</dbReference>
<gene>
    <name evidence="4" type="ORF">MERR_LOCUS42045</name>
</gene>
<comment type="similarity">
    <text evidence="1">Belongs to the PPR family. P subfamily.</text>
</comment>
<evidence type="ECO:0000256" key="2">
    <source>
        <dbReference type="ARBA" id="ARBA00022737"/>
    </source>
</evidence>
<evidence type="ECO:0000256" key="1">
    <source>
        <dbReference type="ARBA" id="ARBA00007626"/>
    </source>
</evidence>
<dbReference type="EMBL" id="CACVBM020001593">
    <property type="protein sequence ID" value="CAA7054809.1"/>
    <property type="molecule type" value="Genomic_DNA"/>
</dbReference>
<dbReference type="PANTHER" id="PTHR47936">
    <property type="entry name" value="PPR_LONG DOMAIN-CONTAINING PROTEIN"/>
    <property type="match status" value="1"/>
</dbReference>
<sequence>MGVVYSCELNSFTYDYLIHSLCAQRRTINARELLNEMKLKGFVPKAKSYNSLVNAFALSGEIDDASSVCTWEMIENGRFVDLITYRTLVDESCSKRKYGEAKRIVKMLQEKKLVDTDSYEKLVNVLQKNM</sequence>
<evidence type="ECO:0000256" key="3">
    <source>
        <dbReference type="PROSITE-ProRule" id="PRU00708"/>
    </source>
</evidence>
<name>A0A6D2KJZ3_9BRAS</name>
<keyword evidence="5" id="KW-1185">Reference proteome</keyword>
<evidence type="ECO:0000313" key="5">
    <source>
        <dbReference type="Proteomes" id="UP000467841"/>
    </source>
</evidence>
<protein>
    <recommendedName>
        <fullName evidence="6">Pentacotripeptide-repeat region of PRORP domain-containing protein</fullName>
    </recommendedName>
</protein>
<dbReference type="PROSITE" id="PS51375">
    <property type="entry name" value="PPR"/>
    <property type="match status" value="1"/>
</dbReference>
<proteinExistence type="inferred from homology"/>